<accession>A0A0B1T944</accession>
<keyword evidence="1" id="KW-0812">Transmembrane</keyword>
<evidence type="ECO:0000313" key="3">
    <source>
        <dbReference type="Proteomes" id="UP000053660"/>
    </source>
</evidence>
<sequence>MSNIEHLNFSYVYETFFMGSFVNSTSTITAYLGYLYAGIFFAILVFSISMVILWRQADKWKKYTDHICSGSSFTSTYPQKRKDIYEIYQI</sequence>
<keyword evidence="1" id="KW-1133">Transmembrane helix</keyword>
<dbReference type="EMBL" id="KN550617">
    <property type="protein sequence ID" value="KHJ93759.1"/>
    <property type="molecule type" value="Genomic_DNA"/>
</dbReference>
<protein>
    <submittedName>
        <fullName evidence="2">Uncharacterized protein</fullName>
    </submittedName>
</protein>
<dbReference type="AlphaFoldDB" id="A0A0B1T944"/>
<keyword evidence="1" id="KW-0472">Membrane</keyword>
<organism evidence="2 3">
    <name type="scientific">Oesophagostomum dentatum</name>
    <name type="common">Nodular worm</name>
    <dbReference type="NCBI Taxonomy" id="61180"/>
    <lineage>
        <taxon>Eukaryota</taxon>
        <taxon>Metazoa</taxon>
        <taxon>Ecdysozoa</taxon>
        <taxon>Nematoda</taxon>
        <taxon>Chromadorea</taxon>
        <taxon>Rhabditida</taxon>
        <taxon>Rhabditina</taxon>
        <taxon>Rhabditomorpha</taxon>
        <taxon>Strongyloidea</taxon>
        <taxon>Strongylidae</taxon>
        <taxon>Oesophagostomum</taxon>
    </lineage>
</organism>
<name>A0A0B1T944_OESDE</name>
<evidence type="ECO:0000256" key="1">
    <source>
        <dbReference type="SAM" id="Phobius"/>
    </source>
</evidence>
<keyword evidence="3" id="KW-1185">Reference proteome</keyword>
<feature type="transmembrane region" description="Helical" evidence="1">
    <location>
        <begin position="31"/>
        <end position="54"/>
    </location>
</feature>
<evidence type="ECO:0000313" key="2">
    <source>
        <dbReference type="EMBL" id="KHJ93759.1"/>
    </source>
</evidence>
<gene>
    <name evidence="2" type="ORF">OESDEN_06323</name>
</gene>
<proteinExistence type="predicted"/>
<dbReference type="OrthoDB" id="5823666at2759"/>
<dbReference type="Proteomes" id="UP000053660">
    <property type="component" value="Unassembled WGS sequence"/>
</dbReference>
<reference evidence="2 3" key="1">
    <citation type="submission" date="2014-03" db="EMBL/GenBank/DDBJ databases">
        <title>Draft genome of the hookworm Oesophagostomum dentatum.</title>
        <authorList>
            <person name="Mitreva M."/>
        </authorList>
    </citation>
    <scope>NUCLEOTIDE SEQUENCE [LARGE SCALE GENOMIC DNA]</scope>
    <source>
        <strain evidence="2 3">OD-Hann</strain>
    </source>
</reference>